<comment type="caution">
    <text evidence="1">The sequence shown here is derived from an EMBL/GenBank/DDBJ whole genome shotgun (WGS) entry which is preliminary data.</text>
</comment>
<evidence type="ECO:0000313" key="1">
    <source>
        <dbReference type="EMBL" id="HJE39051.1"/>
    </source>
</evidence>
<accession>A0A921E963</accession>
<gene>
    <name evidence="1" type="ORF">K8V47_04765</name>
</gene>
<organism evidence="1 2">
    <name type="scientific">Candidatus Amulumruptor caecigallinarius</name>
    <dbReference type="NCBI Taxonomy" id="2109911"/>
    <lineage>
        <taxon>Bacteria</taxon>
        <taxon>Pseudomonadati</taxon>
        <taxon>Bacteroidota</taxon>
        <taxon>Bacteroidia</taxon>
        <taxon>Bacteroidales</taxon>
        <taxon>Muribaculaceae</taxon>
        <taxon>Candidatus Amulumruptor</taxon>
    </lineage>
</organism>
<dbReference type="EMBL" id="DYXT01000027">
    <property type="protein sequence ID" value="HJE39051.1"/>
    <property type="molecule type" value="Genomic_DNA"/>
</dbReference>
<protein>
    <submittedName>
        <fullName evidence="1">Uncharacterized protein</fullName>
    </submittedName>
</protein>
<reference evidence="1" key="1">
    <citation type="journal article" date="2021" name="PeerJ">
        <title>Extensive microbial diversity within the chicken gut microbiome revealed by metagenomics and culture.</title>
        <authorList>
            <person name="Gilroy R."/>
            <person name="Ravi A."/>
            <person name="Getino M."/>
            <person name="Pursley I."/>
            <person name="Horton D.L."/>
            <person name="Alikhan N.F."/>
            <person name="Baker D."/>
            <person name="Gharbi K."/>
            <person name="Hall N."/>
            <person name="Watson M."/>
            <person name="Adriaenssens E.M."/>
            <person name="Foster-Nyarko E."/>
            <person name="Jarju S."/>
            <person name="Secka A."/>
            <person name="Antonio M."/>
            <person name="Oren A."/>
            <person name="Chaudhuri R.R."/>
            <person name="La Ragione R."/>
            <person name="Hildebrand F."/>
            <person name="Pallen M.J."/>
        </authorList>
    </citation>
    <scope>NUCLEOTIDE SEQUENCE</scope>
    <source>
        <strain evidence="1">4100</strain>
    </source>
</reference>
<sequence length="122" mass="13736">MSLVCGFLLVIVGLIRLLKGSGHLVYAPTCSVVRKGSRYLSADRLSYLREVLETKDFASSKGIALKKDGNARLDYMASRDRRFAAVQLFRYVPYTYETASPIFYYTGNDAEEFLDNLQAGNF</sequence>
<proteinExistence type="predicted"/>
<reference evidence="1" key="2">
    <citation type="submission" date="2021-09" db="EMBL/GenBank/DDBJ databases">
        <authorList>
            <person name="Gilroy R."/>
        </authorList>
    </citation>
    <scope>NUCLEOTIDE SEQUENCE</scope>
    <source>
        <strain evidence="1">4100</strain>
    </source>
</reference>
<evidence type="ECO:0000313" key="2">
    <source>
        <dbReference type="Proteomes" id="UP000711407"/>
    </source>
</evidence>
<dbReference type="Proteomes" id="UP000711407">
    <property type="component" value="Unassembled WGS sequence"/>
</dbReference>
<dbReference type="AlphaFoldDB" id="A0A921E963"/>
<name>A0A921E963_9BACT</name>